<sequence length="552" mass="59382">MSGHCKIVGSGGNVSDWVLDATLSSLDLLTSFSVETLLSPSFVRNTTIPFELTSPFIDQSISNWAGGLFATNDSFLVYAGADDPSNYDKNAKHTMASYNSSSQSWSRVTLSGGDFQNRSGSFGATASDPLTGSSFFIGGDGDLLKVNLSNVNNPSWIDDTSQIGPGSDVMLDIDGAGLTYLAIGKAGILLLIGGASRPEVSGTWGVMRSMEYIAVYDIDSSQWLFNITAAGSPNIPAGRTEFCLGSSRAADDSSFQVTLYGGTLENENYFDDVWVLSVPSFRWILINDTNNTERDNDGEKAGRKGHTCNMWQESQMIVIGGVHNRNSATAPQGDHKNSVCETIYSPIRLLDTSTYSWQTEFTPDVTPYMVPPALYNIIGGGASGNSTLNAPLNGWADPRLSDIFSRRRPRYTRFQPTSSLEPTRTSTIVSKSAAASSSIIVIVPTASATSASEQRRLSDGALAGVIIASVVACVIGGYSVYIYYKRKRTKPTSPQDGPVESRPDSTPWNKAELGDHQLQEIEDTQRPLPELPGGMVLAELPSHYTGAELRVT</sequence>
<name>A0A8H3FYR9_9LECA</name>
<evidence type="ECO:0000313" key="5">
    <source>
        <dbReference type="EMBL" id="CAF9933468.1"/>
    </source>
</evidence>
<dbReference type="PANTHER" id="PTHR46228">
    <property type="entry name" value="KELCH DOMAIN-CONTAINING PROTEIN"/>
    <property type="match status" value="1"/>
</dbReference>
<keyword evidence="2" id="KW-0677">Repeat</keyword>
<proteinExistence type="predicted"/>
<dbReference type="InterPro" id="IPR011043">
    <property type="entry name" value="Gal_Oxase/kelch_b-propeller"/>
</dbReference>
<gene>
    <name evidence="5" type="ORF">HETSPECPRED_008652</name>
</gene>
<reference evidence="5" key="1">
    <citation type="submission" date="2021-03" db="EMBL/GenBank/DDBJ databases">
        <authorList>
            <person name="Tagirdzhanova G."/>
        </authorList>
    </citation>
    <scope>NUCLEOTIDE SEQUENCE</scope>
</reference>
<dbReference type="SUPFAM" id="SSF50965">
    <property type="entry name" value="Galactose oxidase, central domain"/>
    <property type="match status" value="1"/>
</dbReference>
<evidence type="ECO:0000313" key="6">
    <source>
        <dbReference type="Proteomes" id="UP000664521"/>
    </source>
</evidence>
<dbReference type="PANTHER" id="PTHR46228:SF2">
    <property type="entry name" value="KELCH REPEAT PROTEIN (AFU_ORTHOLOGUE AFUA_4G14350)"/>
    <property type="match status" value="1"/>
</dbReference>
<keyword evidence="4" id="KW-1133">Transmembrane helix</keyword>
<evidence type="ECO:0000256" key="1">
    <source>
        <dbReference type="ARBA" id="ARBA00022441"/>
    </source>
</evidence>
<dbReference type="AlphaFoldDB" id="A0A8H3FYR9"/>
<protein>
    <recommendedName>
        <fullName evidence="7">Kelch repeat protein</fullName>
    </recommendedName>
</protein>
<feature type="transmembrane region" description="Helical" evidence="4">
    <location>
        <begin position="461"/>
        <end position="484"/>
    </location>
</feature>
<feature type="region of interest" description="Disordered" evidence="3">
    <location>
        <begin position="489"/>
        <end position="510"/>
    </location>
</feature>
<keyword evidence="4" id="KW-0472">Membrane</keyword>
<comment type="caution">
    <text evidence="5">The sequence shown here is derived from an EMBL/GenBank/DDBJ whole genome shotgun (WGS) entry which is preliminary data.</text>
</comment>
<evidence type="ECO:0000256" key="4">
    <source>
        <dbReference type="SAM" id="Phobius"/>
    </source>
</evidence>
<dbReference type="OrthoDB" id="10251809at2759"/>
<dbReference type="Gene3D" id="2.120.10.80">
    <property type="entry name" value="Kelch-type beta propeller"/>
    <property type="match status" value="1"/>
</dbReference>
<evidence type="ECO:0008006" key="7">
    <source>
        <dbReference type="Google" id="ProtNLM"/>
    </source>
</evidence>
<accession>A0A8H3FYR9</accession>
<dbReference type="Proteomes" id="UP000664521">
    <property type="component" value="Unassembled WGS sequence"/>
</dbReference>
<keyword evidence="6" id="KW-1185">Reference proteome</keyword>
<dbReference type="EMBL" id="CAJPDS010000068">
    <property type="protein sequence ID" value="CAF9933468.1"/>
    <property type="molecule type" value="Genomic_DNA"/>
</dbReference>
<organism evidence="5 6">
    <name type="scientific">Heterodermia speciosa</name>
    <dbReference type="NCBI Taxonomy" id="116794"/>
    <lineage>
        <taxon>Eukaryota</taxon>
        <taxon>Fungi</taxon>
        <taxon>Dikarya</taxon>
        <taxon>Ascomycota</taxon>
        <taxon>Pezizomycotina</taxon>
        <taxon>Lecanoromycetes</taxon>
        <taxon>OSLEUM clade</taxon>
        <taxon>Lecanoromycetidae</taxon>
        <taxon>Caliciales</taxon>
        <taxon>Physciaceae</taxon>
        <taxon>Heterodermia</taxon>
    </lineage>
</organism>
<keyword evidence="1" id="KW-0880">Kelch repeat</keyword>
<dbReference type="InterPro" id="IPR015915">
    <property type="entry name" value="Kelch-typ_b-propeller"/>
</dbReference>
<evidence type="ECO:0000256" key="2">
    <source>
        <dbReference type="ARBA" id="ARBA00022737"/>
    </source>
</evidence>
<evidence type="ECO:0000256" key="3">
    <source>
        <dbReference type="SAM" id="MobiDB-lite"/>
    </source>
</evidence>
<keyword evidence="4" id="KW-0812">Transmembrane</keyword>